<dbReference type="InterPro" id="IPR027383">
    <property type="entry name" value="Znf_put"/>
</dbReference>
<feature type="domain" description="Putative zinc-finger" evidence="1">
    <location>
        <begin position="4"/>
        <end position="37"/>
    </location>
</feature>
<evidence type="ECO:0000313" key="2">
    <source>
        <dbReference type="EMBL" id="SFZ76141.1"/>
    </source>
</evidence>
<keyword evidence="2" id="KW-0863">Zinc-finger</keyword>
<evidence type="ECO:0000313" key="3">
    <source>
        <dbReference type="Proteomes" id="UP000186513"/>
    </source>
</evidence>
<dbReference type="STRING" id="1121279.SAMN02745887_01887"/>
<dbReference type="Pfam" id="PF13490">
    <property type="entry name" value="zf-HC2"/>
    <property type="match status" value="1"/>
</dbReference>
<dbReference type="EMBL" id="FPKR01000006">
    <property type="protein sequence ID" value="SFZ76141.1"/>
    <property type="molecule type" value="Genomic_DNA"/>
</dbReference>
<accession>A0A1K2HHE8</accession>
<dbReference type="RefSeq" id="WP_072428390.1">
    <property type="nucleotide sequence ID" value="NZ_FPKR01000006.1"/>
</dbReference>
<dbReference type="AlphaFoldDB" id="A0A1K2HHE8"/>
<reference evidence="2 3" key="1">
    <citation type="submission" date="2016-11" db="EMBL/GenBank/DDBJ databases">
        <authorList>
            <person name="Jaros S."/>
            <person name="Januszkiewicz K."/>
            <person name="Wedrychowicz H."/>
        </authorList>
    </citation>
    <scope>NUCLEOTIDE SEQUENCE [LARGE SCALE GENOMIC DNA]</scope>
    <source>
        <strain evidence="2 3">DSM 18899</strain>
    </source>
</reference>
<organism evidence="2 3">
    <name type="scientific">Chitinimonas taiwanensis DSM 18899</name>
    <dbReference type="NCBI Taxonomy" id="1121279"/>
    <lineage>
        <taxon>Bacteria</taxon>
        <taxon>Pseudomonadati</taxon>
        <taxon>Pseudomonadota</taxon>
        <taxon>Betaproteobacteria</taxon>
        <taxon>Neisseriales</taxon>
        <taxon>Chitinibacteraceae</taxon>
        <taxon>Chitinimonas</taxon>
    </lineage>
</organism>
<proteinExistence type="predicted"/>
<gene>
    <name evidence="2" type="ORF">SAMN02745887_01887</name>
</gene>
<name>A0A1K2HHE8_9NEIS</name>
<dbReference type="GO" id="GO:0008270">
    <property type="term" value="F:zinc ion binding"/>
    <property type="evidence" value="ECO:0007669"/>
    <property type="project" value="UniProtKB-KW"/>
</dbReference>
<keyword evidence="3" id="KW-1185">Reference proteome</keyword>
<dbReference type="OrthoDB" id="8374021at2"/>
<evidence type="ECO:0000259" key="1">
    <source>
        <dbReference type="Pfam" id="PF13490"/>
    </source>
</evidence>
<dbReference type="Proteomes" id="UP000186513">
    <property type="component" value="Unassembled WGS sequence"/>
</dbReference>
<keyword evidence="2" id="KW-0479">Metal-binding</keyword>
<sequence>MMNCKQATRMVSAGLDRKLALSERLALRVHLFLCERCSNFARQSRFLRQAAQAAARRDKSDAER</sequence>
<keyword evidence="2" id="KW-0862">Zinc</keyword>
<protein>
    <submittedName>
        <fullName evidence="2">Putative zinc-finger</fullName>
    </submittedName>
</protein>